<organism evidence="1 2">
    <name type="scientific">Trifolium pratense</name>
    <name type="common">Red clover</name>
    <dbReference type="NCBI Taxonomy" id="57577"/>
    <lineage>
        <taxon>Eukaryota</taxon>
        <taxon>Viridiplantae</taxon>
        <taxon>Streptophyta</taxon>
        <taxon>Embryophyta</taxon>
        <taxon>Tracheophyta</taxon>
        <taxon>Spermatophyta</taxon>
        <taxon>Magnoliopsida</taxon>
        <taxon>eudicotyledons</taxon>
        <taxon>Gunneridae</taxon>
        <taxon>Pentapetalae</taxon>
        <taxon>rosids</taxon>
        <taxon>fabids</taxon>
        <taxon>Fabales</taxon>
        <taxon>Fabaceae</taxon>
        <taxon>Papilionoideae</taxon>
        <taxon>50 kb inversion clade</taxon>
        <taxon>NPAAA clade</taxon>
        <taxon>Hologalegina</taxon>
        <taxon>IRL clade</taxon>
        <taxon>Trifolieae</taxon>
        <taxon>Trifolium</taxon>
    </lineage>
</organism>
<comment type="caution">
    <text evidence="1">The sequence shown here is derived from an EMBL/GenBank/DDBJ whole genome shotgun (WGS) entry which is preliminary data.</text>
</comment>
<gene>
    <name evidence="1" type="ORF">MILVUS5_LOCUS41668</name>
</gene>
<proteinExistence type="predicted"/>
<evidence type="ECO:0000313" key="2">
    <source>
        <dbReference type="Proteomes" id="UP001177021"/>
    </source>
</evidence>
<dbReference type="Proteomes" id="UP001177021">
    <property type="component" value="Unassembled WGS sequence"/>
</dbReference>
<accession>A0ACB0MDG6</accession>
<keyword evidence="2" id="KW-1185">Reference proteome</keyword>
<reference evidence="1" key="1">
    <citation type="submission" date="2023-10" db="EMBL/GenBank/DDBJ databases">
        <authorList>
            <person name="Rodriguez Cubillos JULIANA M."/>
            <person name="De Vega J."/>
        </authorList>
    </citation>
    <scope>NUCLEOTIDE SEQUENCE</scope>
</reference>
<dbReference type="EMBL" id="CASHSV030000823">
    <property type="protein sequence ID" value="CAJ2679603.1"/>
    <property type="molecule type" value="Genomic_DNA"/>
</dbReference>
<sequence length="379" mass="42757">MANCSKILLEQNEKKKVIRVLYSGSRFSITPCLFENLKNMEQYVTVATENHETTCWGCGLRLLLPSHASVFKCGWCGAITNQSKQKCDKKGLRWRRLGDRCILTIVLVFMLFLIFGGVWAVYPVVYSISLFGIFHSIITVTLVVATISSFSFSAFRCAGTPPNLVWGSYPTVANGDLENYTFCDYCSKPKSPRTHHCRSCGKCILDMDHHCPFIGNCVGADNHRSFIAFLISGLFSTIYISIVSAHAGLHTWPPLTYSIGRIHGTTSENLAWRIVKETIFAFLRSLLLLSTRGFILVYLFIASVSMMIGLSALLWQQLRFIYEGETYLSRLSSQAHNGDGKKDCQNLVRFFGFPYSVQRFLPKFLATQKRLIKGNTHDL</sequence>
<protein>
    <submittedName>
        <fullName evidence="1">Uncharacterized protein</fullName>
    </submittedName>
</protein>
<evidence type="ECO:0000313" key="1">
    <source>
        <dbReference type="EMBL" id="CAJ2679603.1"/>
    </source>
</evidence>
<name>A0ACB0MDG6_TRIPR</name>